<dbReference type="PROSITE" id="PS50011">
    <property type="entry name" value="PROTEIN_KINASE_DOM"/>
    <property type="match status" value="1"/>
</dbReference>
<evidence type="ECO:0000313" key="5">
    <source>
        <dbReference type="Proteomes" id="UP000826271"/>
    </source>
</evidence>
<sequence>MEPPDVDKMTYERLVKYTNNFSESNYVGHFQFGKYYRGVIPWLPVRDSKHLMVKIYEDPEIYNCNILRLMDEIILLRHEMFFNHPGMVKLHGYCREGNHLAAVYLFKPFDSVFNLIPKDGFTWLQRIKVALGLASLLRFLHTRKSSFYDPFIVRNLDAAHIVLDEDYNPKLCDFGSITGGIFADRTKYKGHHVPGCYGYVDSASGDCSNKQDVFAFGVILLSLISKKVYTEENRQAGVPFVYQWARKEYESAVEMEKPMFSLVHESLAKEPVFCPADGHKITMLALECVNGGVDQRPTMKQVYRSLKKLEVVKGHAPFLGLDSMVQKSGTT</sequence>
<evidence type="ECO:0000313" key="4">
    <source>
        <dbReference type="EMBL" id="KAG8387131.1"/>
    </source>
</evidence>
<evidence type="ECO:0000259" key="3">
    <source>
        <dbReference type="PROSITE" id="PS50011"/>
    </source>
</evidence>
<dbReference type="Gene3D" id="3.30.200.20">
    <property type="entry name" value="Phosphorylase Kinase, domain 1"/>
    <property type="match status" value="1"/>
</dbReference>
<comment type="caution">
    <text evidence="4">The sequence shown here is derived from an EMBL/GenBank/DDBJ whole genome shotgun (WGS) entry which is preliminary data.</text>
</comment>
<keyword evidence="2" id="KW-1003">Cell membrane</keyword>
<dbReference type="EMBL" id="WHWC01000003">
    <property type="protein sequence ID" value="KAG8387131.1"/>
    <property type="molecule type" value="Genomic_DNA"/>
</dbReference>
<dbReference type="GO" id="GO:0004672">
    <property type="term" value="F:protein kinase activity"/>
    <property type="evidence" value="ECO:0007669"/>
    <property type="project" value="InterPro"/>
</dbReference>
<keyword evidence="2" id="KW-0472">Membrane</keyword>
<dbReference type="GO" id="GO:0005886">
    <property type="term" value="C:plasma membrane"/>
    <property type="evidence" value="ECO:0007669"/>
    <property type="project" value="UniProtKB-SubCell"/>
</dbReference>
<dbReference type="Proteomes" id="UP000826271">
    <property type="component" value="Unassembled WGS sequence"/>
</dbReference>
<accession>A0AAV6XVT9</accession>
<reference evidence="4" key="1">
    <citation type="submission" date="2019-10" db="EMBL/GenBank/DDBJ databases">
        <authorList>
            <person name="Zhang R."/>
            <person name="Pan Y."/>
            <person name="Wang J."/>
            <person name="Ma R."/>
            <person name="Yu S."/>
        </authorList>
    </citation>
    <scope>NUCLEOTIDE SEQUENCE</scope>
    <source>
        <strain evidence="4">LA-IB0</strain>
        <tissue evidence="4">Leaf</tissue>
    </source>
</reference>
<protein>
    <recommendedName>
        <fullName evidence="3">Protein kinase domain-containing protein</fullName>
    </recommendedName>
</protein>
<comment type="subcellular location">
    <subcellularLocation>
        <location evidence="1">Cell membrane</location>
    </subcellularLocation>
</comment>
<dbReference type="GO" id="GO:0005524">
    <property type="term" value="F:ATP binding"/>
    <property type="evidence" value="ECO:0007669"/>
    <property type="project" value="InterPro"/>
</dbReference>
<keyword evidence="5" id="KW-1185">Reference proteome</keyword>
<organism evidence="4 5">
    <name type="scientific">Buddleja alternifolia</name>
    <dbReference type="NCBI Taxonomy" id="168488"/>
    <lineage>
        <taxon>Eukaryota</taxon>
        <taxon>Viridiplantae</taxon>
        <taxon>Streptophyta</taxon>
        <taxon>Embryophyta</taxon>
        <taxon>Tracheophyta</taxon>
        <taxon>Spermatophyta</taxon>
        <taxon>Magnoliopsida</taxon>
        <taxon>eudicotyledons</taxon>
        <taxon>Gunneridae</taxon>
        <taxon>Pentapetalae</taxon>
        <taxon>asterids</taxon>
        <taxon>lamiids</taxon>
        <taxon>Lamiales</taxon>
        <taxon>Scrophulariaceae</taxon>
        <taxon>Buddlejeae</taxon>
        <taxon>Buddleja</taxon>
    </lineage>
</organism>
<dbReference type="PANTHER" id="PTHR45621">
    <property type="entry name" value="OS01G0588500 PROTEIN-RELATED"/>
    <property type="match status" value="1"/>
</dbReference>
<dbReference type="SUPFAM" id="SSF56112">
    <property type="entry name" value="Protein kinase-like (PK-like)"/>
    <property type="match status" value="1"/>
</dbReference>
<evidence type="ECO:0000256" key="2">
    <source>
        <dbReference type="ARBA" id="ARBA00022475"/>
    </source>
</evidence>
<proteinExistence type="predicted"/>
<dbReference type="Gene3D" id="1.10.510.10">
    <property type="entry name" value="Transferase(Phosphotransferase) domain 1"/>
    <property type="match status" value="1"/>
</dbReference>
<dbReference type="AlphaFoldDB" id="A0AAV6XVT9"/>
<dbReference type="InterPro" id="IPR000719">
    <property type="entry name" value="Prot_kinase_dom"/>
</dbReference>
<gene>
    <name evidence="4" type="ORF">BUALT_Bualt03G0221400</name>
</gene>
<dbReference type="InterPro" id="IPR001245">
    <property type="entry name" value="Ser-Thr/Tyr_kinase_cat_dom"/>
</dbReference>
<dbReference type="InterPro" id="IPR011009">
    <property type="entry name" value="Kinase-like_dom_sf"/>
</dbReference>
<dbReference type="Pfam" id="PF07714">
    <property type="entry name" value="PK_Tyr_Ser-Thr"/>
    <property type="match status" value="1"/>
</dbReference>
<feature type="domain" description="Protein kinase" evidence="3">
    <location>
        <begin position="21"/>
        <end position="319"/>
    </location>
</feature>
<evidence type="ECO:0000256" key="1">
    <source>
        <dbReference type="ARBA" id="ARBA00004236"/>
    </source>
</evidence>
<dbReference type="InterPro" id="IPR050823">
    <property type="entry name" value="Plant_Ser_Thr_Prot_Kinase"/>
</dbReference>
<name>A0AAV6XVT9_9LAMI</name>